<dbReference type="GO" id="GO:1990116">
    <property type="term" value="P:ribosome-associated ubiquitin-dependent protein catabolic process"/>
    <property type="evidence" value="ECO:0007669"/>
    <property type="project" value="EnsemblFungi"/>
</dbReference>
<dbReference type="GO" id="GO:0072344">
    <property type="term" value="P:rescue of stalled ribosome"/>
    <property type="evidence" value="ECO:0007669"/>
    <property type="project" value="EnsemblFungi"/>
</dbReference>
<gene>
    <name evidence="2" type="primary">KNAG0C05330</name>
    <name evidence="2" type="ordered locus">KNAG_0C05330</name>
</gene>
<dbReference type="KEGG" id="kng:KNAG_0C05330"/>
<dbReference type="HOGENOM" id="CLU_008321_1_1_1"/>
<feature type="compositionally biased region" description="Basic residues" evidence="1">
    <location>
        <begin position="82"/>
        <end position="97"/>
    </location>
</feature>
<dbReference type="InterPro" id="IPR006994">
    <property type="entry name" value="TCF25/Rqc1"/>
</dbReference>
<sequence length="721" mass="83764">MSSRALRKLQNDDDLLASILAKSAPPNGDSEDHQPTIQNPKKQNFFALMNDEEGEDDNDDGVGSEEESNFAEPVKVTVQTKSAKKANKKRKQKKKNQAVKGNHVQENDENENDDDDSDFERLILKFQKKDIAQSRSRTFDGSDEYFTASESENEDNTREADASDIITRKWKYDNAFTKFPIKSLHKYKNLFNTDFKKLDPHTEFKLLFDDISAESLEDIDSMSSTAISPQYLKQIQRMKRIVRNWGGKDHRSVPNGPGGSVHRLQFTKVRNDWLPTPRGELSMKMLSQEDVLDWQLWQRPTDWKDVIMEDVKRWQKYVTFYKFEPLNTDLNKKAMTEFYLNVIANPDHEALVNLVASQFPYFVPGLLQVALITVRQGDRSNTNGLLQRALFVFDRALKATLSFDSLSCQLPYIYFYNRQFYLTIFRYILTLSQRGAMATASEWCKVLWSLSPLEDPLGCRYFIDHYLLLSNDYQTMISMSTSALMNWYKEWYTLGFSLGTVLSYLRIEDFDKAKLELQKCFNHHFLSLCEIYLEKLAGEPSLVSKIKTDYDTEDRSQVIILKSYMTRFSQLWSKTEDITFLRSELTKLLEAYKRGEINLGTENKANCDDGFDELDNPFFIEDIPINLLRFVILSEESSVMGSIPTNIWSDYEVFEFDVLTPTATTKESLDVLENVKTFINDKDLLESQAAMIQDEDILNQIRQLSLNQYIQQHETPHEEQH</sequence>
<feature type="region of interest" description="Disordered" evidence="1">
    <location>
        <begin position="137"/>
        <end position="161"/>
    </location>
</feature>
<dbReference type="AlphaFoldDB" id="J7S6A3"/>
<feature type="compositionally biased region" description="Acidic residues" evidence="1">
    <location>
        <begin position="50"/>
        <end position="69"/>
    </location>
</feature>
<dbReference type="OrthoDB" id="205993at2759"/>
<evidence type="ECO:0000313" key="2">
    <source>
        <dbReference type="EMBL" id="CCK69631.1"/>
    </source>
</evidence>
<dbReference type="Pfam" id="PF04910">
    <property type="entry name" value="Tcf25"/>
    <property type="match status" value="1"/>
</dbReference>
<dbReference type="RefSeq" id="XP_022463877.1">
    <property type="nucleotide sequence ID" value="XM_022607264.1"/>
</dbReference>
<dbReference type="GO" id="GO:1990112">
    <property type="term" value="C:RQC complex"/>
    <property type="evidence" value="ECO:0007669"/>
    <property type="project" value="EnsemblFungi"/>
</dbReference>
<dbReference type="EMBL" id="HE978316">
    <property type="protein sequence ID" value="CCK69631.1"/>
    <property type="molecule type" value="Genomic_DNA"/>
</dbReference>
<reference evidence="2 3" key="1">
    <citation type="journal article" date="2011" name="Proc. Natl. Acad. Sci. U.S.A.">
        <title>Evolutionary erosion of yeast sex chromosomes by mating-type switching accidents.</title>
        <authorList>
            <person name="Gordon J.L."/>
            <person name="Armisen D."/>
            <person name="Proux-Wera E."/>
            <person name="Oheigeartaigh S.S."/>
            <person name="Byrne K.P."/>
            <person name="Wolfe K.H."/>
        </authorList>
    </citation>
    <scope>NUCLEOTIDE SEQUENCE [LARGE SCALE GENOMIC DNA]</scope>
    <source>
        <strain evidence="3">ATCC MYA-139 / BCRC 22969 / CBS 8797 / CCRC 22969 / KCTC 17520 / NBRC 10181 / NCYC 3082</strain>
    </source>
</reference>
<dbReference type="eggNOG" id="KOG2422">
    <property type="taxonomic scope" value="Eukaryota"/>
</dbReference>
<dbReference type="OMA" id="LEDPLGC"/>
<dbReference type="Proteomes" id="UP000006310">
    <property type="component" value="Chromosome 3"/>
</dbReference>
<name>J7S6A3_HUIN7</name>
<dbReference type="PANTHER" id="PTHR22684:SF0">
    <property type="entry name" value="RIBOSOME QUALITY CONTROL COMPLEX SUBUNIT TCF25"/>
    <property type="match status" value="1"/>
</dbReference>
<reference evidence="3" key="2">
    <citation type="submission" date="2012-08" db="EMBL/GenBank/DDBJ databases">
        <title>Genome sequence of Kazachstania naganishii.</title>
        <authorList>
            <person name="Gordon J.L."/>
            <person name="Armisen D."/>
            <person name="Proux-Wera E."/>
            <person name="OhEigeartaigh S.S."/>
            <person name="Byrne K.P."/>
            <person name="Wolfe K.H."/>
        </authorList>
    </citation>
    <scope>NUCLEOTIDE SEQUENCE [LARGE SCALE GENOMIC DNA]</scope>
    <source>
        <strain evidence="3">ATCC MYA-139 / BCRC 22969 / CBS 8797 / CCRC 22969 / KCTC 17520 / NBRC 10181 / NCYC 3082</strain>
    </source>
</reference>
<organism evidence="2 3">
    <name type="scientific">Huiozyma naganishii (strain ATCC MYA-139 / BCRC 22969 / CBS 8797 / KCTC 17520 / NBRC 10181 / NCYC 3082 / Yp74L-3)</name>
    <name type="common">Yeast</name>
    <name type="synonym">Kazachstania naganishii</name>
    <dbReference type="NCBI Taxonomy" id="1071383"/>
    <lineage>
        <taxon>Eukaryota</taxon>
        <taxon>Fungi</taxon>
        <taxon>Dikarya</taxon>
        <taxon>Ascomycota</taxon>
        <taxon>Saccharomycotina</taxon>
        <taxon>Saccharomycetes</taxon>
        <taxon>Saccharomycetales</taxon>
        <taxon>Saccharomycetaceae</taxon>
        <taxon>Huiozyma</taxon>
    </lineage>
</organism>
<dbReference type="STRING" id="1071383.J7S6A3"/>
<evidence type="ECO:0008006" key="4">
    <source>
        <dbReference type="Google" id="ProtNLM"/>
    </source>
</evidence>
<dbReference type="GeneID" id="34525311"/>
<protein>
    <recommendedName>
        <fullName evidence="4">Ribosome quality control complex subunit 1</fullName>
    </recommendedName>
</protein>
<evidence type="ECO:0000256" key="1">
    <source>
        <dbReference type="SAM" id="MobiDB-lite"/>
    </source>
</evidence>
<accession>J7S6A3</accession>
<evidence type="ECO:0000313" key="3">
    <source>
        <dbReference type="Proteomes" id="UP000006310"/>
    </source>
</evidence>
<feature type="region of interest" description="Disordered" evidence="1">
    <location>
        <begin position="17"/>
        <end position="116"/>
    </location>
</feature>
<dbReference type="GO" id="GO:0030674">
    <property type="term" value="F:protein-macromolecule adaptor activity"/>
    <property type="evidence" value="ECO:0007669"/>
    <property type="project" value="EnsemblFungi"/>
</dbReference>
<proteinExistence type="predicted"/>
<dbReference type="PANTHER" id="PTHR22684">
    <property type="entry name" value="NULP1-RELATED"/>
    <property type="match status" value="1"/>
</dbReference>
<keyword evidence="3" id="KW-1185">Reference proteome</keyword>
<feature type="compositionally biased region" description="Acidic residues" evidence="1">
    <location>
        <begin position="107"/>
        <end position="116"/>
    </location>
</feature>